<keyword evidence="4 6" id="KW-1133">Transmembrane helix</keyword>
<evidence type="ECO:0000256" key="3">
    <source>
        <dbReference type="ARBA" id="ARBA00022692"/>
    </source>
</evidence>
<dbReference type="EMBL" id="PNRF01000009">
    <property type="protein sequence ID" value="PMR77130.1"/>
    <property type="molecule type" value="Genomic_DNA"/>
</dbReference>
<dbReference type="GO" id="GO:0005886">
    <property type="term" value="C:plasma membrane"/>
    <property type="evidence" value="ECO:0007669"/>
    <property type="project" value="UniProtKB-SubCell"/>
</dbReference>
<comment type="caution">
    <text evidence="7">The sequence shown here is derived from an EMBL/GenBank/DDBJ whole genome shotgun (WGS) entry which is preliminary data.</text>
</comment>
<keyword evidence="8" id="KW-1185">Reference proteome</keyword>
<evidence type="ECO:0000256" key="5">
    <source>
        <dbReference type="ARBA" id="ARBA00023136"/>
    </source>
</evidence>
<name>A0A2N7U9M1_9GAMM</name>
<dbReference type="InterPro" id="IPR005538">
    <property type="entry name" value="LrgA/CidA"/>
</dbReference>
<dbReference type="RefSeq" id="WP_102652073.1">
    <property type="nucleotide sequence ID" value="NZ_PNRF01000009.1"/>
</dbReference>
<feature type="transmembrane region" description="Helical" evidence="6">
    <location>
        <begin position="60"/>
        <end position="78"/>
    </location>
</feature>
<keyword evidence="2" id="KW-1003">Cell membrane</keyword>
<feature type="transmembrane region" description="Helical" evidence="6">
    <location>
        <begin position="7"/>
        <end position="25"/>
    </location>
</feature>
<dbReference type="OrthoDB" id="6370997at2"/>
<evidence type="ECO:0000256" key="2">
    <source>
        <dbReference type="ARBA" id="ARBA00022475"/>
    </source>
</evidence>
<dbReference type="Proteomes" id="UP000235803">
    <property type="component" value="Unassembled WGS sequence"/>
</dbReference>
<accession>A0A2N7U9M1</accession>
<keyword evidence="3 6" id="KW-0812">Transmembrane</keyword>
<keyword evidence="5 6" id="KW-0472">Membrane</keyword>
<evidence type="ECO:0000256" key="1">
    <source>
        <dbReference type="ARBA" id="ARBA00004651"/>
    </source>
</evidence>
<organism evidence="7 8">
    <name type="scientific">Billgrantia endophytica</name>
    <dbReference type="NCBI Taxonomy" id="2033802"/>
    <lineage>
        <taxon>Bacteria</taxon>
        <taxon>Pseudomonadati</taxon>
        <taxon>Pseudomonadota</taxon>
        <taxon>Gammaproteobacteria</taxon>
        <taxon>Oceanospirillales</taxon>
        <taxon>Halomonadaceae</taxon>
        <taxon>Billgrantia</taxon>
    </lineage>
</organism>
<evidence type="ECO:0000256" key="4">
    <source>
        <dbReference type="ARBA" id="ARBA00022989"/>
    </source>
</evidence>
<gene>
    <name evidence="7" type="ORF">C1H69_03755</name>
</gene>
<sequence length="118" mass="12768">MSSVRGFLWLVGFLLLGEALVWLLPLPVSPGVVGMLTMTLWLMLRGRVGEDIQAASQPLIAVLAMLIMPGVVGVFFVTDEFAGQWLIIGVALVLGTLLSVATTLWLMQRFMPKADPGE</sequence>
<protein>
    <submittedName>
        <fullName evidence="7">CidA/LrgA family protein</fullName>
    </submittedName>
</protein>
<evidence type="ECO:0000313" key="7">
    <source>
        <dbReference type="EMBL" id="PMR77130.1"/>
    </source>
</evidence>
<dbReference type="PANTHER" id="PTHR33931:SF2">
    <property type="entry name" value="HOLIN-LIKE PROTEIN CIDA"/>
    <property type="match status" value="1"/>
</dbReference>
<feature type="transmembrane region" description="Helical" evidence="6">
    <location>
        <begin position="84"/>
        <end position="106"/>
    </location>
</feature>
<dbReference type="Pfam" id="PF03788">
    <property type="entry name" value="LrgA"/>
    <property type="match status" value="1"/>
</dbReference>
<comment type="subcellular location">
    <subcellularLocation>
        <location evidence="1">Cell membrane</location>
        <topology evidence="1">Multi-pass membrane protein</topology>
    </subcellularLocation>
</comment>
<evidence type="ECO:0000313" key="8">
    <source>
        <dbReference type="Proteomes" id="UP000235803"/>
    </source>
</evidence>
<reference evidence="7 8" key="1">
    <citation type="submission" date="2018-01" db="EMBL/GenBank/DDBJ databases">
        <title>Halomonas endophytica sp. nov., isolated from storage liquid in the stems of Populus euphratica.</title>
        <authorList>
            <person name="Chen C."/>
        </authorList>
    </citation>
    <scope>NUCLEOTIDE SEQUENCE [LARGE SCALE GENOMIC DNA]</scope>
    <source>
        <strain evidence="7 8">MC28</strain>
    </source>
</reference>
<evidence type="ECO:0000256" key="6">
    <source>
        <dbReference type="SAM" id="Phobius"/>
    </source>
</evidence>
<dbReference type="PANTHER" id="PTHR33931">
    <property type="entry name" value="HOLIN-LIKE PROTEIN CIDA-RELATED"/>
    <property type="match status" value="1"/>
</dbReference>
<dbReference type="AlphaFoldDB" id="A0A2N7U9M1"/>
<proteinExistence type="predicted"/>